<organism evidence="1 2">
    <name type="scientific">Ornithinibacter aureus</name>
    <dbReference type="NCBI Taxonomy" id="622664"/>
    <lineage>
        <taxon>Bacteria</taxon>
        <taxon>Bacillati</taxon>
        <taxon>Actinomycetota</taxon>
        <taxon>Actinomycetes</taxon>
        <taxon>Micrococcales</taxon>
        <taxon>Intrasporangiaceae</taxon>
        <taxon>Ornithinibacter</taxon>
    </lineage>
</organism>
<evidence type="ECO:0000313" key="2">
    <source>
        <dbReference type="Proteomes" id="UP001500390"/>
    </source>
</evidence>
<sequence length="71" mass="7743">MKRMVVDGEHFDVIARAGEPGVYDFRWTSGPNEGYGFGSAGHGSDGMTDGELEDAIRNFLSQVDLNTGYIE</sequence>
<comment type="caution">
    <text evidence="1">The sequence shown here is derived from an EMBL/GenBank/DDBJ whole genome shotgun (WGS) entry which is preliminary data.</text>
</comment>
<gene>
    <name evidence="1" type="ORF">GCM10023153_19970</name>
</gene>
<reference evidence="2" key="1">
    <citation type="journal article" date="2019" name="Int. J. Syst. Evol. Microbiol.">
        <title>The Global Catalogue of Microorganisms (GCM) 10K type strain sequencing project: providing services to taxonomists for standard genome sequencing and annotation.</title>
        <authorList>
            <consortium name="The Broad Institute Genomics Platform"/>
            <consortium name="The Broad Institute Genome Sequencing Center for Infectious Disease"/>
            <person name="Wu L."/>
            <person name="Ma J."/>
        </authorList>
    </citation>
    <scope>NUCLEOTIDE SEQUENCE [LARGE SCALE GENOMIC DNA]</scope>
    <source>
        <strain evidence="2">JCM 17738</strain>
    </source>
</reference>
<dbReference type="RefSeq" id="WP_211675650.1">
    <property type="nucleotide sequence ID" value="NZ_BAABFX010000027.1"/>
</dbReference>
<keyword evidence="2" id="KW-1185">Reference proteome</keyword>
<proteinExistence type="predicted"/>
<evidence type="ECO:0000313" key="1">
    <source>
        <dbReference type="EMBL" id="GAA4396743.1"/>
    </source>
</evidence>
<name>A0ABP8JVQ8_9MICO</name>
<dbReference type="Proteomes" id="UP001500390">
    <property type="component" value="Unassembled WGS sequence"/>
</dbReference>
<protein>
    <submittedName>
        <fullName evidence="1">Uncharacterized protein</fullName>
    </submittedName>
</protein>
<dbReference type="EMBL" id="BAABFX010000027">
    <property type="protein sequence ID" value="GAA4396743.1"/>
    <property type="molecule type" value="Genomic_DNA"/>
</dbReference>
<accession>A0ABP8JVQ8</accession>